<evidence type="ECO:0000313" key="2">
    <source>
        <dbReference type="Proteomes" id="UP000290433"/>
    </source>
</evidence>
<dbReference type="AlphaFoldDB" id="A0A444W5C3"/>
<evidence type="ECO:0000313" key="1">
    <source>
        <dbReference type="EMBL" id="RYJ41081.1"/>
    </source>
</evidence>
<sequence length="38" mass="4416">MKKIIVVVAAKELLNFNLFFKNKTIGFAIKHNISEMHK</sequence>
<dbReference type="Proteomes" id="UP000290433">
    <property type="component" value="Unassembled WGS sequence"/>
</dbReference>
<reference evidence="1 2" key="1">
    <citation type="submission" date="2014-12" db="EMBL/GenBank/DDBJ databases">
        <title>Genome sequence of Flavobacterium anhuiense RCM74.</title>
        <authorList>
            <person name="Kim J.F."/>
            <person name="Song J.Y."/>
            <person name="Kwak M.-J."/>
            <person name="Lee S.-W."/>
        </authorList>
    </citation>
    <scope>NUCLEOTIDE SEQUENCE [LARGE SCALE GENOMIC DNA]</scope>
    <source>
        <strain evidence="1 2">RCM74</strain>
    </source>
</reference>
<proteinExistence type="predicted"/>
<comment type="caution">
    <text evidence="1">The sequence shown here is derived from an EMBL/GenBank/DDBJ whole genome shotgun (WGS) entry which is preliminary data.</text>
</comment>
<dbReference type="EMBL" id="JUIV01000001">
    <property type="protein sequence ID" value="RYJ41081.1"/>
    <property type="molecule type" value="Genomic_DNA"/>
</dbReference>
<name>A0A444W5C3_9FLAO</name>
<organism evidence="1 2">
    <name type="scientific">Flavobacterium anhuiense</name>
    <dbReference type="NCBI Taxonomy" id="459526"/>
    <lineage>
        <taxon>Bacteria</taxon>
        <taxon>Pseudomonadati</taxon>
        <taxon>Bacteroidota</taxon>
        <taxon>Flavobacteriia</taxon>
        <taxon>Flavobacteriales</taxon>
        <taxon>Flavobacteriaceae</taxon>
        <taxon>Flavobacterium</taxon>
    </lineage>
</organism>
<protein>
    <submittedName>
        <fullName evidence="1">Uncharacterized protein</fullName>
    </submittedName>
</protein>
<accession>A0A444W5C3</accession>
<gene>
    <name evidence="1" type="ORF">NU08_0518</name>
</gene>